<dbReference type="STRING" id="36874.HQ34_07920"/>
<dbReference type="Gene3D" id="3.20.20.380">
    <property type="entry name" value="Copper homeostasis (CutC) domain"/>
    <property type="match status" value="1"/>
</dbReference>
<dbReference type="OrthoDB" id="9815677at2"/>
<accession>A0A0A2EQA1</accession>
<dbReference type="SUPFAM" id="SSF110395">
    <property type="entry name" value="CutC-like"/>
    <property type="match status" value="1"/>
</dbReference>
<dbReference type="RefSeq" id="WP_036852852.1">
    <property type="nucleotide sequence ID" value="NZ_JQJD01000060.1"/>
</dbReference>
<dbReference type="EMBL" id="JQJD01000060">
    <property type="protein sequence ID" value="KGN78544.1"/>
    <property type="molecule type" value="Genomic_DNA"/>
</dbReference>
<dbReference type="InterPro" id="IPR036822">
    <property type="entry name" value="CutC-like_dom_sf"/>
</dbReference>
<dbReference type="GO" id="GO:0005737">
    <property type="term" value="C:cytoplasm"/>
    <property type="evidence" value="ECO:0007669"/>
    <property type="project" value="UniProtKB-SubCell"/>
</dbReference>
<evidence type="ECO:0000313" key="4">
    <source>
        <dbReference type="Proteomes" id="UP000030125"/>
    </source>
</evidence>
<dbReference type="eggNOG" id="COG3142">
    <property type="taxonomic scope" value="Bacteria"/>
</dbReference>
<proteinExistence type="inferred from homology"/>
<evidence type="ECO:0000313" key="3">
    <source>
        <dbReference type="EMBL" id="KGN78544.1"/>
    </source>
</evidence>
<keyword evidence="4" id="KW-1185">Reference proteome</keyword>
<name>A0A0A2EQA1_PORCN</name>
<dbReference type="HAMAP" id="MF_00795">
    <property type="entry name" value="CutC"/>
    <property type="match status" value="1"/>
</dbReference>
<gene>
    <name evidence="2" type="primary">cutC</name>
    <name evidence="3" type="ORF">HQ35_10050</name>
</gene>
<evidence type="ECO:0000256" key="1">
    <source>
        <dbReference type="ARBA" id="ARBA00007768"/>
    </source>
</evidence>
<comment type="similarity">
    <text evidence="1 2">Belongs to the CutC family.</text>
</comment>
<reference evidence="3 4" key="1">
    <citation type="submission" date="2014-08" db="EMBL/GenBank/DDBJ databases">
        <title>Porphyromonas cangingivalis strain:COT-109_OH1386 Genome sequencing.</title>
        <authorList>
            <person name="Wallis C."/>
            <person name="Deusch O."/>
            <person name="O'Flynn C."/>
            <person name="Davis I."/>
            <person name="Jospin G."/>
            <person name="Darling A.E."/>
            <person name="Coil D.A."/>
            <person name="Alexiev A."/>
            <person name="Horsfall A."/>
            <person name="Kirkwood N."/>
            <person name="Harris S."/>
            <person name="Eisen J.A."/>
        </authorList>
    </citation>
    <scope>NUCLEOTIDE SEQUENCE [LARGE SCALE GENOMIC DNA]</scope>
    <source>
        <strain evidence="4">COT-109 OH1386</strain>
    </source>
</reference>
<sequence>MDRKFTLEICANSIASCIEAERGGASRVELCAGIPEGGTTPSIGMVTCALERVSIPVFPIIRPRGGDFLYTKEEIDTMECDIRMFVDLGVPGVVIGALTAEGRIDKAVCARLIEAAQGCQVTLHRAFDMARDLDEALEDAITLGFDRILTSGGAPTAHEGLSTIRHLVDKSAGRISIMPGCGIGVSNIARIALESGASEFHGSLRTDIPSQMLYRNPHVSMGGTVTIDEYSTTQTDAKIVEEVVRILSTTSK</sequence>
<dbReference type="InterPro" id="IPR005627">
    <property type="entry name" value="CutC-like"/>
</dbReference>
<evidence type="ECO:0000256" key="2">
    <source>
        <dbReference type="HAMAP-Rule" id="MF_00795"/>
    </source>
</evidence>
<comment type="caution">
    <text evidence="3">The sequence shown here is derived from an EMBL/GenBank/DDBJ whole genome shotgun (WGS) entry which is preliminary data.</text>
</comment>
<dbReference type="FunFam" id="3.20.20.380:FF:000001">
    <property type="entry name" value="Copper homeostasis protein CutC"/>
    <property type="match status" value="1"/>
</dbReference>
<protein>
    <recommendedName>
        <fullName evidence="2">PF03932 family protein CutC</fullName>
    </recommendedName>
</protein>
<comment type="caution">
    <text evidence="2">Once thought to be involved in copper homeostasis, experiments in E.coli have shown this is not the case.</text>
</comment>
<organism evidence="3 4">
    <name type="scientific">Porphyromonas cangingivalis</name>
    <dbReference type="NCBI Taxonomy" id="36874"/>
    <lineage>
        <taxon>Bacteria</taxon>
        <taxon>Pseudomonadati</taxon>
        <taxon>Bacteroidota</taxon>
        <taxon>Bacteroidia</taxon>
        <taxon>Bacteroidales</taxon>
        <taxon>Porphyromonadaceae</taxon>
        <taxon>Porphyromonas</taxon>
    </lineage>
</organism>
<dbReference type="GO" id="GO:0005507">
    <property type="term" value="F:copper ion binding"/>
    <property type="evidence" value="ECO:0007669"/>
    <property type="project" value="TreeGrafter"/>
</dbReference>
<dbReference type="AlphaFoldDB" id="A0A0A2EQA1"/>
<dbReference type="PANTHER" id="PTHR12598:SF0">
    <property type="entry name" value="COPPER HOMEOSTASIS PROTEIN CUTC HOMOLOG"/>
    <property type="match status" value="1"/>
</dbReference>
<dbReference type="Pfam" id="PF03932">
    <property type="entry name" value="CutC"/>
    <property type="match status" value="1"/>
</dbReference>
<keyword evidence="2" id="KW-0963">Cytoplasm</keyword>
<dbReference type="Proteomes" id="UP000030125">
    <property type="component" value="Unassembled WGS sequence"/>
</dbReference>
<dbReference type="PANTHER" id="PTHR12598">
    <property type="entry name" value="COPPER HOMEOSTASIS PROTEIN CUTC"/>
    <property type="match status" value="1"/>
</dbReference>
<comment type="subcellular location">
    <subcellularLocation>
        <location evidence="2">Cytoplasm</location>
    </subcellularLocation>
</comment>